<evidence type="ECO:0000313" key="1">
    <source>
        <dbReference type="EMBL" id="RYB95966.1"/>
    </source>
</evidence>
<dbReference type="EMBL" id="SDVB01000420">
    <property type="protein sequence ID" value="RYB95966.1"/>
    <property type="molecule type" value="Genomic_DNA"/>
</dbReference>
<proteinExistence type="predicted"/>
<organism evidence="1 2">
    <name type="scientific">Ciceribacter ferrooxidans</name>
    <dbReference type="NCBI Taxonomy" id="2509717"/>
    <lineage>
        <taxon>Bacteria</taxon>
        <taxon>Pseudomonadati</taxon>
        <taxon>Pseudomonadota</taxon>
        <taxon>Alphaproteobacteria</taxon>
        <taxon>Hyphomicrobiales</taxon>
        <taxon>Rhizobiaceae</taxon>
        <taxon>Ciceribacter</taxon>
    </lineage>
</organism>
<protein>
    <submittedName>
        <fullName evidence="1">Uncharacterized protein</fullName>
    </submittedName>
</protein>
<name>A0A4Q2S3U5_9HYPH</name>
<dbReference type="RefSeq" id="WP_129334577.1">
    <property type="nucleotide sequence ID" value="NZ_SDVB01000420.1"/>
</dbReference>
<comment type="caution">
    <text evidence="1">The sequence shown here is derived from an EMBL/GenBank/DDBJ whole genome shotgun (WGS) entry which is preliminary data.</text>
</comment>
<evidence type="ECO:0000313" key="2">
    <source>
        <dbReference type="Proteomes" id="UP000291088"/>
    </source>
</evidence>
<reference evidence="1 2" key="1">
    <citation type="submission" date="2019-01" db="EMBL/GenBank/DDBJ databases">
        <authorList>
            <person name="Deng T."/>
        </authorList>
    </citation>
    <scope>NUCLEOTIDE SEQUENCE [LARGE SCALE GENOMIC DNA]</scope>
    <source>
        <strain evidence="1 2">F8825</strain>
    </source>
</reference>
<keyword evidence="2" id="KW-1185">Reference proteome</keyword>
<accession>A0A4Q2S3U5</accession>
<dbReference type="OrthoDB" id="7343943at2"/>
<dbReference type="AlphaFoldDB" id="A0A4Q2S3U5"/>
<sequence length="436" mass="47722">MSTIYLKSAYGKPSPGIIEAARRGEAVIVEQAELSPEILSAHAGLITGQQLDQDAMLTLKPALQAFLDRGGRWFFNGHMVRPLVDGMAQYRPIAEPKRADFDLSAINPHPIYDGIDLKKLETNKGVAGFYGRGCNPLPEGAVAVNGLGAAKVPVDWVWARPKGGRIFSHSGNDLAGLGLEWGLAPELSARILAWANGGACFDPWPQAPARPAAELPLAEPEDYRGLRASSRSGRRIVAPSSGTYYNIRSLEGPRYTAAFDVICRPEQLGEVLRPDDILWVPCRTPAQRMIAQKDVVARHLDIGGTVVALGESRSDLWLPAVDFTETETNWWWWLDPSADLGVRVTEAAASHPLMAGIGDKEVTWHLHGWFVPSEGATILARDGEGRPILYEDKVSTRGTMILCSLDPMFHHGSHFMPATTRFLDRFVPNLKAFAHV</sequence>
<gene>
    <name evidence="1" type="ORF">EUU22_24490</name>
</gene>
<dbReference type="Proteomes" id="UP000291088">
    <property type="component" value="Unassembled WGS sequence"/>
</dbReference>